<dbReference type="Proteomes" id="UP000005240">
    <property type="component" value="Unassembled WGS sequence"/>
</dbReference>
<reference evidence="3 4" key="3">
    <citation type="journal article" date="2017" name="G3 (Bethesda)">
        <title>Comparative analysis highlights variable genome content of wheat rusts and divergence of the mating loci.</title>
        <authorList>
            <person name="Cuomo C.A."/>
            <person name="Bakkeren G."/>
            <person name="Khalil H.B."/>
            <person name="Panwar V."/>
            <person name="Joly D."/>
            <person name="Linning R."/>
            <person name="Sakthikumar S."/>
            <person name="Song X."/>
            <person name="Adiconis X."/>
            <person name="Fan L."/>
            <person name="Goldberg J.M."/>
            <person name="Levin J.Z."/>
            <person name="Young S."/>
            <person name="Zeng Q."/>
            <person name="Anikster Y."/>
            <person name="Bruce M."/>
            <person name="Wang M."/>
            <person name="Yin C."/>
            <person name="McCallum B."/>
            <person name="Szabo L.J."/>
            <person name="Hulbert S."/>
            <person name="Chen X."/>
            <person name="Fellers J.P."/>
        </authorList>
    </citation>
    <scope>NUCLEOTIDE SEQUENCE</scope>
    <source>
        <strain evidence="3">isolate 1-1 / race 1 (BBBD)</strain>
        <strain evidence="4">Isolate 1-1 / race 1 (BBBD)</strain>
    </source>
</reference>
<gene>
    <name evidence="2" type="ORF">PTTG_29289</name>
</gene>
<feature type="region of interest" description="Disordered" evidence="1">
    <location>
        <begin position="33"/>
        <end position="54"/>
    </location>
</feature>
<evidence type="ECO:0000313" key="4">
    <source>
        <dbReference type="Proteomes" id="UP000005240"/>
    </source>
</evidence>
<accession>A0A180G583</accession>
<evidence type="ECO:0000313" key="3">
    <source>
        <dbReference type="EnsemblFungi" id="PTTG_29289-t43_1-p1"/>
    </source>
</evidence>
<dbReference type="EnsemblFungi" id="PTTG_29289-t43_1">
    <property type="protein sequence ID" value="PTTG_29289-t43_1-p1"/>
    <property type="gene ID" value="PTTG_29289"/>
</dbReference>
<evidence type="ECO:0000313" key="2">
    <source>
        <dbReference type="EMBL" id="OAV87760.1"/>
    </source>
</evidence>
<evidence type="ECO:0008006" key="5">
    <source>
        <dbReference type="Google" id="ProtNLM"/>
    </source>
</evidence>
<protein>
    <recommendedName>
        <fullName evidence="5">PWWP domain-containing protein</fullName>
    </recommendedName>
</protein>
<dbReference type="STRING" id="630390.A0A180G583"/>
<proteinExistence type="predicted"/>
<dbReference type="VEuPathDB" id="FungiDB:PTTG_29289"/>
<keyword evidence="4" id="KW-1185">Reference proteome</keyword>
<reference evidence="2" key="1">
    <citation type="submission" date="2009-11" db="EMBL/GenBank/DDBJ databases">
        <authorList>
            <consortium name="The Broad Institute Genome Sequencing Platform"/>
            <person name="Ward D."/>
            <person name="Feldgarden M."/>
            <person name="Earl A."/>
            <person name="Young S.K."/>
            <person name="Zeng Q."/>
            <person name="Koehrsen M."/>
            <person name="Alvarado L."/>
            <person name="Berlin A."/>
            <person name="Bochicchio J."/>
            <person name="Borenstein D."/>
            <person name="Chapman S.B."/>
            <person name="Chen Z."/>
            <person name="Engels R."/>
            <person name="Freedman E."/>
            <person name="Gellesch M."/>
            <person name="Goldberg J."/>
            <person name="Griggs A."/>
            <person name="Gujja S."/>
            <person name="Heilman E."/>
            <person name="Heiman D."/>
            <person name="Hepburn T."/>
            <person name="Howarth C."/>
            <person name="Jen D."/>
            <person name="Larson L."/>
            <person name="Lewis B."/>
            <person name="Mehta T."/>
            <person name="Park D."/>
            <person name="Pearson M."/>
            <person name="Roberts A."/>
            <person name="Saif S."/>
            <person name="Shea T."/>
            <person name="Shenoy N."/>
            <person name="Sisk P."/>
            <person name="Stolte C."/>
            <person name="Sykes S."/>
            <person name="Thomson T."/>
            <person name="Walk T."/>
            <person name="White J."/>
            <person name="Yandava C."/>
            <person name="Izard J."/>
            <person name="Baranova O.V."/>
            <person name="Blanton J.M."/>
            <person name="Tanner A.C."/>
            <person name="Dewhirst F.E."/>
            <person name="Haas B."/>
            <person name="Nusbaum C."/>
            <person name="Birren B."/>
        </authorList>
    </citation>
    <scope>NUCLEOTIDE SEQUENCE [LARGE SCALE GENOMIC DNA]</scope>
    <source>
        <strain evidence="2">1-1 BBBD Race 1</strain>
    </source>
</reference>
<dbReference type="EMBL" id="ADAS02000288">
    <property type="protein sequence ID" value="OAV87760.1"/>
    <property type="molecule type" value="Genomic_DNA"/>
</dbReference>
<dbReference type="AlphaFoldDB" id="A0A180G583"/>
<feature type="compositionally biased region" description="Polar residues" evidence="1">
    <location>
        <begin position="33"/>
        <end position="49"/>
    </location>
</feature>
<sequence length="297" mass="33642">MSFTGFETLTDGVEVVRIACQRRHPEHQTIISISAESDSSVNSPDSTTIDAPDDDLNIPGEPILCKSNARGKYWPASVISYAGLRNKNRVDAAPLSEKRYLVEFCDGMRSEVPRSYFFTPREIEFHTVQMGDIQTTEIQYDEFFPKIKQVLPDMDAIFAGNASDDDVKQRHENFLTLPDQRPMVRPIFGGYSDSLVCKASKFLRTRYFDETSPLIESVDPQVLQLSDKCKTDYISDIALPEVFLLVTVKEVIRGASRPLMNPRQTAMACLMKTDIVDLVTSLRIDPKRLLKRLEAHQ</sequence>
<reference evidence="3" key="4">
    <citation type="submission" date="2025-05" db="UniProtKB">
        <authorList>
            <consortium name="EnsemblFungi"/>
        </authorList>
    </citation>
    <scope>IDENTIFICATION</scope>
    <source>
        <strain evidence="3">isolate 1-1 / race 1 (BBBD)</strain>
    </source>
</reference>
<name>A0A180G583_PUCT1</name>
<dbReference type="OrthoDB" id="2505887at2759"/>
<evidence type="ECO:0000256" key="1">
    <source>
        <dbReference type="SAM" id="MobiDB-lite"/>
    </source>
</evidence>
<reference evidence="2" key="2">
    <citation type="submission" date="2016-05" db="EMBL/GenBank/DDBJ databases">
        <title>Comparative analysis highlights variable genome content of wheat rusts and divergence of the mating loci.</title>
        <authorList>
            <person name="Cuomo C.A."/>
            <person name="Bakkeren G."/>
            <person name="Szabo L."/>
            <person name="Khalil H."/>
            <person name="Joly D."/>
            <person name="Goldberg J."/>
            <person name="Young S."/>
            <person name="Zeng Q."/>
            <person name="Fellers J."/>
        </authorList>
    </citation>
    <scope>NUCLEOTIDE SEQUENCE [LARGE SCALE GENOMIC DNA]</scope>
    <source>
        <strain evidence="2">1-1 BBBD Race 1</strain>
    </source>
</reference>
<organism evidence="2">
    <name type="scientific">Puccinia triticina (isolate 1-1 / race 1 (BBBD))</name>
    <name type="common">Brown leaf rust fungus</name>
    <dbReference type="NCBI Taxonomy" id="630390"/>
    <lineage>
        <taxon>Eukaryota</taxon>
        <taxon>Fungi</taxon>
        <taxon>Dikarya</taxon>
        <taxon>Basidiomycota</taxon>
        <taxon>Pucciniomycotina</taxon>
        <taxon>Pucciniomycetes</taxon>
        <taxon>Pucciniales</taxon>
        <taxon>Pucciniaceae</taxon>
        <taxon>Puccinia</taxon>
    </lineage>
</organism>